<reference evidence="1 2" key="1">
    <citation type="submission" date="2013-04" db="EMBL/GenBank/DDBJ databases">
        <title>Shimia sp. 22II-S11-Z10 Genome Sequencing.</title>
        <authorList>
            <person name="Lai Q."/>
            <person name="Li G."/>
            <person name="Shao Z."/>
        </authorList>
    </citation>
    <scope>NUCLEOTIDE SEQUENCE [LARGE SCALE GENOMIC DNA]</scope>
    <source>
        <strain evidence="2">22II-S11-Z10</strain>
    </source>
</reference>
<evidence type="ECO:0000313" key="1">
    <source>
        <dbReference type="EMBL" id="KCV82059.1"/>
    </source>
</evidence>
<protein>
    <submittedName>
        <fullName evidence="1">Uncharacterized protein</fullName>
    </submittedName>
</protein>
<dbReference type="Proteomes" id="UP000024836">
    <property type="component" value="Unassembled WGS sequence"/>
</dbReference>
<gene>
    <name evidence="1" type="ORF">ATO10_09438</name>
</gene>
<proteinExistence type="predicted"/>
<comment type="caution">
    <text evidence="1">The sequence shown here is derived from an EMBL/GenBank/DDBJ whole genome shotgun (WGS) entry which is preliminary data.</text>
</comment>
<keyword evidence="2" id="KW-1185">Reference proteome</keyword>
<dbReference type="OrthoDB" id="7874733at2"/>
<dbReference type="RefSeq" id="WP_081806485.1">
    <property type="nucleotide sequence ID" value="NZ_AQQY01000005.1"/>
</dbReference>
<dbReference type="EMBL" id="AQQY01000005">
    <property type="protein sequence ID" value="KCV82059.1"/>
    <property type="molecule type" value="Genomic_DNA"/>
</dbReference>
<accession>A0A058ZKA7</accession>
<dbReference type="AlphaFoldDB" id="A0A058ZKA7"/>
<name>A0A058ZKA7_9RHOB</name>
<sequence>MCIPPEALALFLNIISATPVTSEPGMITVHADAYDTVWVAREGQWCTAETAAEGWARRYAMAPAVQH</sequence>
<organism evidence="1 2">
    <name type="scientific">Actibacterium atlanticum</name>
    <dbReference type="NCBI Taxonomy" id="1461693"/>
    <lineage>
        <taxon>Bacteria</taxon>
        <taxon>Pseudomonadati</taxon>
        <taxon>Pseudomonadota</taxon>
        <taxon>Alphaproteobacteria</taxon>
        <taxon>Rhodobacterales</taxon>
        <taxon>Roseobacteraceae</taxon>
        <taxon>Actibacterium</taxon>
    </lineage>
</organism>
<evidence type="ECO:0000313" key="2">
    <source>
        <dbReference type="Proteomes" id="UP000024836"/>
    </source>
</evidence>